<comment type="caution">
    <text evidence="4">The sequence shown here is derived from an EMBL/GenBank/DDBJ whole genome shotgun (WGS) entry which is preliminary data.</text>
</comment>
<protein>
    <submittedName>
        <fullName evidence="4">Agglutinin</fullName>
    </submittedName>
</protein>
<dbReference type="EMBL" id="LVVZ01000015">
    <property type="protein sequence ID" value="OKL44079.1"/>
    <property type="molecule type" value="Genomic_DNA"/>
</dbReference>
<dbReference type="RefSeq" id="WP_073833174.1">
    <property type="nucleotide sequence ID" value="NZ_LVVZ01000015.1"/>
</dbReference>
<dbReference type="Pfam" id="PF13505">
    <property type="entry name" value="OMP_b-brl"/>
    <property type="match status" value="1"/>
</dbReference>
<dbReference type="InterPro" id="IPR011250">
    <property type="entry name" value="OMP/PagP_B-barrel"/>
</dbReference>
<keyword evidence="1 2" id="KW-0732">Signal</keyword>
<dbReference type="STRING" id="197461.A3843_10915"/>
<dbReference type="AlphaFoldDB" id="A0A1U7JH73"/>
<accession>A0A1U7JH73</accession>
<organism evidence="4 5">
    <name type="scientific">Pseudovibrio exalbescens</name>
    <dbReference type="NCBI Taxonomy" id="197461"/>
    <lineage>
        <taxon>Bacteria</taxon>
        <taxon>Pseudomonadati</taxon>
        <taxon>Pseudomonadota</taxon>
        <taxon>Alphaproteobacteria</taxon>
        <taxon>Hyphomicrobiales</taxon>
        <taxon>Stappiaceae</taxon>
        <taxon>Pseudovibrio</taxon>
    </lineage>
</organism>
<dbReference type="InterPro" id="IPR027385">
    <property type="entry name" value="Beta-barrel_OMP"/>
</dbReference>
<evidence type="ECO:0000259" key="3">
    <source>
        <dbReference type="Pfam" id="PF13505"/>
    </source>
</evidence>
<name>A0A1U7JH73_9HYPH</name>
<dbReference type="OrthoDB" id="9810784at2"/>
<dbReference type="SUPFAM" id="SSF56925">
    <property type="entry name" value="OMPA-like"/>
    <property type="match status" value="1"/>
</dbReference>
<evidence type="ECO:0000313" key="5">
    <source>
        <dbReference type="Proteomes" id="UP000185783"/>
    </source>
</evidence>
<evidence type="ECO:0000256" key="1">
    <source>
        <dbReference type="ARBA" id="ARBA00022729"/>
    </source>
</evidence>
<dbReference type="Gene3D" id="2.40.160.20">
    <property type="match status" value="1"/>
</dbReference>
<reference evidence="4 5" key="1">
    <citation type="submission" date="2016-03" db="EMBL/GenBank/DDBJ databases">
        <title>Genome sequence of Nesiotobacter sp. nov., a moderately halophilic alphaproteobacterium isolated from the Yellow Sea, China.</title>
        <authorList>
            <person name="Zhang G."/>
            <person name="Zhang R."/>
        </authorList>
    </citation>
    <scope>NUCLEOTIDE SEQUENCE [LARGE SCALE GENOMIC DNA]</scope>
    <source>
        <strain evidence="4 5">WB1-6</strain>
    </source>
</reference>
<feature type="signal peptide" evidence="2">
    <location>
        <begin position="1"/>
        <end position="22"/>
    </location>
</feature>
<dbReference type="Proteomes" id="UP000185783">
    <property type="component" value="Unassembled WGS sequence"/>
</dbReference>
<proteinExistence type="predicted"/>
<evidence type="ECO:0000313" key="4">
    <source>
        <dbReference type="EMBL" id="OKL44079.1"/>
    </source>
</evidence>
<sequence>MKSIVRVVSFACAAAAASAVWAADLPEPVIEHVPVVPEASNSGWYLRGDIGYKVYTQPDAGFAHVGFYDEDMDPTGVVGVGAGYRFNDYLRTDVTLDYEWDSDFYANAACISSCVGSSAASDEYATLDVWTVLWNVYADLGQYNGFSPYVGAGIGASYVNVDSVKAINDGGARVAYPGGSNWNFSWALMAGVGYSISPNWHIDAGYRYLNIGDAKTKKFTDAGATDSIEYRDLSAHEFRVGMRYEFGPSYADYTPGPVVSKY</sequence>
<gene>
    <name evidence="4" type="ORF">A3843_10915</name>
</gene>
<feature type="chain" id="PRO_5012572450" evidence="2">
    <location>
        <begin position="23"/>
        <end position="262"/>
    </location>
</feature>
<keyword evidence="5" id="KW-1185">Reference proteome</keyword>
<feature type="domain" description="Outer membrane protein beta-barrel" evidence="3">
    <location>
        <begin position="11"/>
        <end position="246"/>
    </location>
</feature>
<evidence type="ECO:0000256" key="2">
    <source>
        <dbReference type="SAM" id="SignalP"/>
    </source>
</evidence>